<feature type="non-terminal residue" evidence="2">
    <location>
        <position position="184"/>
    </location>
</feature>
<dbReference type="Gene3D" id="3.40.50.2000">
    <property type="entry name" value="Glycogen Phosphorylase B"/>
    <property type="match status" value="1"/>
</dbReference>
<evidence type="ECO:0000313" key="3">
    <source>
        <dbReference type="Proteomes" id="UP000034601"/>
    </source>
</evidence>
<dbReference type="Pfam" id="PF13439">
    <property type="entry name" value="Glyco_transf_4"/>
    <property type="match status" value="1"/>
</dbReference>
<evidence type="ECO:0000313" key="2">
    <source>
        <dbReference type="EMBL" id="KKR82463.1"/>
    </source>
</evidence>
<feature type="domain" description="Glycosyltransferase subfamily 4-like N-terminal" evidence="1">
    <location>
        <begin position="18"/>
        <end position="137"/>
    </location>
</feature>
<sequence length="184" mass="20722">MKIAQIAPLIESVPPEKYGGTERVVYALTEELVRRGHEVTLFASGDSKTSAKLVSVFPKALRKVKMQDLYGSNVYTNLNYGLAYSRQYQFDIIHDHLGHTSLPTANLSQKPVVMTLHGAFSPENKRIFEVLNRPYYVSISNAQREPAPNLHYAGTVYNGLAMEDYPFSDKDEGYLLFVGRISME</sequence>
<dbReference type="SUPFAM" id="SSF53756">
    <property type="entry name" value="UDP-Glycosyltransferase/glycogen phosphorylase"/>
    <property type="match status" value="1"/>
</dbReference>
<accession>A0A0G0U053</accession>
<dbReference type="InterPro" id="IPR028098">
    <property type="entry name" value="Glyco_trans_4-like_N"/>
</dbReference>
<protein>
    <submittedName>
        <fullName evidence="2">Glycosyl transferase, group 1</fullName>
    </submittedName>
</protein>
<gene>
    <name evidence="2" type="ORF">UU29_C0012G0001</name>
</gene>
<dbReference type="GO" id="GO:0016740">
    <property type="term" value="F:transferase activity"/>
    <property type="evidence" value="ECO:0007669"/>
    <property type="project" value="UniProtKB-KW"/>
</dbReference>
<dbReference type="AlphaFoldDB" id="A0A0G0U053"/>
<dbReference type="Proteomes" id="UP000034601">
    <property type="component" value="Unassembled WGS sequence"/>
</dbReference>
<organism evidence="2 3">
    <name type="scientific">Candidatus Daviesbacteria bacterium GW2011_GWA2_40_9</name>
    <dbReference type="NCBI Taxonomy" id="1618424"/>
    <lineage>
        <taxon>Bacteria</taxon>
        <taxon>Candidatus Daviesiibacteriota</taxon>
    </lineage>
</organism>
<name>A0A0G0U053_9BACT</name>
<keyword evidence="2" id="KW-0808">Transferase</keyword>
<reference evidence="2 3" key="1">
    <citation type="journal article" date="2015" name="Nature">
        <title>rRNA introns, odd ribosomes, and small enigmatic genomes across a large radiation of phyla.</title>
        <authorList>
            <person name="Brown C.T."/>
            <person name="Hug L.A."/>
            <person name="Thomas B.C."/>
            <person name="Sharon I."/>
            <person name="Castelle C.J."/>
            <person name="Singh A."/>
            <person name="Wilkins M.J."/>
            <person name="Williams K.H."/>
            <person name="Banfield J.F."/>
        </authorList>
    </citation>
    <scope>NUCLEOTIDE SEQUENCE [LARGE SCALE GENOMIC DNA]</scope>
</reference>
<dbReference type="EMBL" id="LCAB01000012">
    <property type="protein sequence ID" value="KKR82463.1"/>
    <property type="molecule type" value="Genomic_DNA"/>
</dbReference>
<comment type="caution">
    <text evidence="2">The sequence shown here is derived from an EMBL/GenBank/DDBJ whole genome shotgun (WGS) entry which is preliminary data.</text>
</comment>
<evidence type="ECO:0000259" key="1">
    <source>
        <dbReference type="Pfam" id="PF13439"/>
    </source>
</evidence>
<dbReference type="PATRIC" id="fig|1618424.3.peg.914"/>
<proteinExistence type="predicted"/>